<keyword evidence="1" id="KW-1133">Transmembrane helix</keyword>
<keyword evidence="1" id="KW-0812">Transmembrane</keyword>
<sequence length="204" mass="22084">MALTFLLYLNAPSQLTVELMSLSLLLYLNAPSALTVELMALTLLLYLNAPSQLTVELMALTLLLYLNAPSALTVELMALTLLLYLNAPSALTVELMALTLLLYLNAPSALTVELMALIKELQTQSKPLETHPDHHPDTALVQTVTMKQQPTITQPQPPSLLTAAITGATTLLLRFRSKSSGVIKIHVGVVRSRSSPFVGREGKA</sequence>
<feature type="transmembrane region" description="Helical" evidence="1">
    <location>
        <begin position="59"/>
        <end position="85"/>
    </location>
</feature>
<accession>A0A7J5YW12</accession>
<feature type="transmembrane region" description="Helical" evidence="1">
    <location>
        <begin position="26"/>
        <end position="47"/>
    </location>
</feature>
<organism evidence="2 3">
    <name type="scientific">Dissostichus mawsoni</name>
    <name type="common">Antarctic cod</name>
    <dbReference type="NCBI Taxonomy" id="36200"/>
    <lineage>
        <taxon>Eukaryota</taxon>
        <taxon>Metazoa</taxon>
        <taxon>Chordata</taxon>
        <taxon>Craniata</taxon>
        <taxon>Vertebrata</taxon>
        <taxon>Euteleostomi</taxon>
        <taxon>Actinopterygii</taxon>
        <taxon>Neopterygii</taxon>
        <taxon>Teleostei</taxon>
        <taxon>Neoteleostei</taxon>
        <taxon>Acanthomorphata</taxon>
        <taxon>Eupercaria</taxon>
        <taxon>Perciformes</taxon>
        <taxon>Notothenioidei</taxon>
        <taxon>Nototheniidae</taxon>
        <taxon>Dissostichus</taxon>
    </lineage>
</organism>
<gene>
    <name evidence="2" type="ORF">F7725_013699</name>
</gene>
<proteinExistence type="predicted"/>
<keyword evidence="3" id="KW-1185">Reference proteome</keyword>
<name>A0A7J5YW12_DISMA</name>
<dbReference type="Proteomes" id="UP000518266">
    <property type="component" value="Unassembled WGS sequence"/>
</dbReference>
<dbReference type="EMBL" id="JAAKFY010000008">
    <property type="protein sequence ID" value="KAF3853011.1"/>
    <property type="molecule type" value="Genomic_DNA"/>
</dbReference>
<evidence type="ECO:0000313" key="2">
    <source>
        <dbReference type="EMBL" id="KAF3853011.1"/>
    </source>
</evidence>
<evidence type="ECO:0000313" key="3">
    <source>
        <dbReference type="Proteomes" id="UP000518266"/>
    </source>
</evidence>
<dbReference type="AlphaFoldDB" id="A0A7J5YW12"/>
<keyword evidence="1" id="KW-0472">Membrane</keyword>
<evidence type="ECO:0000256" key="1">
    <source>
        <dbReference type="SAM" id="Phobius"/>
    </source>
</evidence>
<comment type="caution">
    <text evidence="2">The sequence shown here is derived from an EMBL/GenBank/DDBJ whole genome shotgun (WGS) entry which is preliminary data.</text>
</comment>
<protein>
    <submittedName>
        <fullName evidence="2">Uncharacterized protein</fullName>
    </submittedName>
</protein>
<reference evidence="2 3" key="1">
    <citation type="submission" date="2020-03" db="EMBL/GenBank/DDBJ databases">
        <title>Dissostichus mawsoni Genome sequencing and assembly.</title>
        <authorList>
            <person name="Park H."/>
        </authorList>
    </citation>
    <scope>NUCLEOTIDE SEQUENCE [LARGE SCALE GENOMIC DNA]</scope>
    <source>
        <strain evidence="2">DM0001</strain>
        <tissue evidence="2">Muscle</tissue>
    </source>
</reference>
<feature type="transmembrane region" description="Helical" evidence="1">
    <location>
        <begin position="97"/>
        <end position="118"/>
    </location>
</feature>